<sequence length="106" mass="12053">MPRPSIPNGWGNFFVHIKQDDVVMQVKAKEDYKRQGGDTFRPEMKETYKDQRGKKETKVHEKVGGRTGGKSGTARDDQRDVRKEESPEGGVRLEHGLISDELVRAD</sequence>
<dbReference type="AlphaFoldDB" id="A0A6A7A103"/>
<evidence type="ECO:0000313" key="3">
    <source>
        <dbReference type="Proteomes" id="UP000799424"/>
    </source>
</evidence>
<accession>A0A6A7A103</accession>
<dbReference type="EMBL" id="MU006226">
    <property type="protein sequence ID" value="KAF2826558.1"/>
    <property type="molecule type" value="Genomic_DNA"/>
</dbReference>
<feature type="compositionally biased region" description="Basic and acidic residues" evidence="1">
    <location>
        <begin position="47"/>
        <end position="64"/>
    </location>
</feature>
<proteinExistence type="predicted"/>
<gene>
    <name evidence="2" type="ORF">CC86DRAFT_32067</name>
</gene>
<evidence type="ECO:0000313" key="2">
    <source>
        <dbReference type="EMBL" id="KAF2826558.1"/>
    </source>
</evidence>
<dbReference type="Proteomes" id="UP000799424">
    <property type="component" value="Unassembled WGS sequence"/>
</dbReference>
<feature type="region of interest" description="Disordered" evidence="1">
    <location>
        <begin position="47"/>
        <end position="106"/>
    </location>
</feature>
<organism evidence="2 3">
    <name type="scientific">Ophiobolus disseminans</name>
    <dbReference type="NCBI Taxonomy" id="1469910"/>
    <lineage>
        <taxon>Eukaryota</taxon>
        <taxon>Fungi</taxon>
        <taxon>Dikarya</taxon>
        <taxon>Ascomycota</taxon>
        <taxon>Pezizomycotina</taxon>
        <taxon>Dothideomycetes</taxon>
        <taxon>Pleosporomycetidae</taxon>
        <taxon>Pleosporales</taxon>
        <taxon>Pleosporineae</taxon>
        <taxon>Phaeosphaeriaceae</taxon>
        <taxon>Ophiobolus</taxon>
    </lineage>
</organism>
<reference evidence="2" key="1">
    <citation type="journal article" date="2020" name="Stud. Mycol.">
        <title>101 Dothideomycetes genomes: a test case for predicting lifestyles and emergence of pathogens.</title>
        <authorList>
            <person name="Haridas S."/>
            <person name="Albert R."/>
            <person name="Binder M."/>
            <person name="Bloem J."/>
            <person name="Labutti K."/>
            <person name="Salamov A."/>
            <person name="Andreopoulos B."/>
            <person name="Baker S."/>
            <person name="Barry K."/>
            <person name="Bills G."/>
            <person name="Bluhm B."/>
            <person name="Cannon C."/>
            <person name="Castanera R."/>
            <person name="Culley D."/>
            <person name="Daum C."/>
            <person name="Ezra D."/>
            <person name="Gonzalez J."/>
            <person name="Henrissat B."/>
            <person name="Kuo A."/>
            <person name="Liang C."/>
            <person name="Lipzen A."/>
            <person name="Lutzoni F."/>
            <person name="Magnuson J."/>
            <person name="Mondo S."/>
            <person name="Nolan M."/>
            <person name="Ohm R."/>
            <person name="Pangilinan J."/>
            <person name="Park H.-J."/>
            <person name="Ramirez L."/>
            <person name="Alfaro M."/>
            <person name="Sun H."/>
            <person name="Tritt A."/>
            <person name="Yoshinaga Y."/>
            <person name="Zwiers L.-H."/>
            <person name="Turgeon B."/>
            <person name="Goodwin S."/>
            <person name="Spatafora J."/>
            <person name="Crous P."/>
            <person name="Grigoriev I."/>
        </authorList>
    </citation>
    <scope>NUCLEOTIDE SEQUENCE</scope>
    <source>
        <strain evidence="2">CBS 113818</strain>
    </source>
</reference>
<keyword evidence="3" id="KW-1185">Reference proteome</keyword>
<feature type="compositionally biased region" description="Basic and acidic residues" evidence="1">
    <location>
        <begin position="73"/>
        <end position="106"/>
    </location>
</feature>
<evidence type="ECO:0000256" key="1">
    <source>
        <dbReference type="SAM" id="MobiDB-lite"/>
    </source>
</evidence>
<protein>
    <submittedName>
        <fullName evidence="2">Uncharacterized protein</fullName>
    </submittedName>
</protein>
<name>A0A6A7A103_9PLEO</name>
<dbReference type="OrthoDB" id="3799503at2759"/>